<dbReference type="EMBL" id="VIGI01000003">
    <property type="protein sequence ID" value="KAB8302729.1"/>
    <property type="molecule type" value="Genomic_DNA"/>
</dbReference>
<dbReference type="Pfam" id="PF25147">
    <property type="entry name" value="Ribophorin_II_C"/>
    <property type="match status" value="1"/>
</dbReference>
<evidence type="ECO:0000256" key="7">
    <source>
        <dbReference type="SAM" id="Phobius"/>
    </source>
</evidence>
<dbReference type="InterPro" id="IPR056790">
    <property type="entry name" value="Ribophorin_II_C"/>
</dbReference>
<comment type="caution">
    <text evidence="10">The sequence shown here is derived from an EMBL/GenBank/DDBJ whole genome shotgun (WGS) entry which is preliminary data.</text>
</comment>
<feature type="transmembrane region" description="Helical" evidence="7">
    <location>
        <begin position="189"/>
        <end position="212"/>
    </location>
</feature>
<organism evidence="10 11">
    <name type="scientific">Monilinia laxa</name>
    <name type="common">Brown rot fungus</name>
    <name type="synonym">Sclerotinia laxa</name>
    <dbReference type="NCBI Taxonomy" id="61186"/>
    <lineage>
        <taxon>Eukaryota</taxon>
        <taxon>Fungi</taxon>
        <taxon>Dikarya</taxon>
        <taxon>Ascomycota</taxon>
        <taxon>Pezizomycotina</taxon>
        <taxon>Leotiomycetes</taxon>
        <taxon>Helotiales</taxon>
        <taxon>Sclerotiniaceae</taxon>
        <taxon>Monilinia</taxon>
    </lineage>
</organism>
<keyword evidence="6 7" id="KW-0472">Membrane</keyword>
<evidence type="ECO:0000256" key="5">
    <source>
        <dbReference type="ARBA" id="ARBA00022989"/>
    </source>
</evidence>
<keyword evidence="5 7" id="KW-1133">Transmembrane helix</keyword>
<evidence type="ECO:0000256" key="6">
    <source>
        <dbReference type="ARBA" id="ARBA00023136"/>
    </source>
</evidence>
<dbReference type="PANTHER" id="PTHR12640">
    <property type="entry name" value="RIBOPHORIN II"/>
    <property type="match status" value="1"/>
</dbReference>
<dbReference type="GO" id="GO:0008250">
    <property type="term" value="C:oligosaccharyltransferase complex"/>
    <property type="evidence" value="ECO:0007669"/>
    <property type="project" value="InterPro"/>
</dbReference>
<keyword evidence="4" id="KW-0256">Endoplasmic reticulum</keyword>
<reference evidence="10 11" key="1">
    <citation type="submission" date="2019-06" db="EMBL/GenBank/DDBJ databases">
        <title>Genome Sequence of the Brown Rot Fungal Pathogen Monilinia laxa.</title>
        <authorList>
            <person name="De Miccolis Angelini R.M."/>
            <person name="Landi L."/>
            <person name="Abate D."/>
            <person name="Pollastro S."/>
            <person name="Romanazzi G."/>
            <person name="Faretra F."/>
        </authorList>
    </citation>
    <scope>NUCLEOTIDE SEQUENCE [LARGE SCALE GENOMIC DNA]</scope>
    <source>
        <strain evidence="10 11">Mlax316</strain>
    </source>
</reference>
<accession>A0A5N6KHM1</accession>
<dbReference type="Proteomes" id="UP000326757">
    <property type="component" value="Unassembled WGS sequence"/>
</dbReference>
<dbReference type="InterPro" id="IPR008814">
    <property type="entry name" value="Swp1"/>
</dbReference>
<keyword evidence="2 7" id="KW-0812">Transmembrane</keyword>
<evidence type="ECO:0000256" key="2">
    <source>
        <dbReference type="ARBA" id="ARBA00022692"/>
    </source>
</evidence>
<evidence type="ECO:0000256" key="4">
    <source>
        <dbReference type="ARBA" id="ARBA00022824"/>
    </source>
</evidence>
<evidence type="ECO:0000256" key="8">
    <source>
        <dbReference type="SAM" id="SignalP"/>
    </source>
</evidence>
<protein>
    <recommendedName>
        <fullName evidence="9">Ribophorin II C-terminal domain-containing protein</fullName>
    </recommendedName>
</protein>
<evidence type="ECO:0000259" key="9">
    <source>
        <dbReference type="Pfam" id="PF25147"/>
    </source>
</evidence>
<evidence type="ECO:0000256" key="1">
    <source>
        <dbReference type="ARBA" id="ARBA00004477"/>
    </source>
</evidence>
<dbReference type="UniPathway" id="UPA00378"/>
<name>A0A5N6KHM1_MONLA</name>
<comment type="subcellular location">
    <subcellularLocation>
        <location evidence="1">Endoplasmic reticulum membrane</location>
        <topology evidence="1">Multi-pass membrane protein</topology>
    </subcellularLocation>
</comment>
<keyword evidence="11" id="KW-1185">Reference proteome</keyword>
<evidence type="ECO:0000313" key="11">
    <source>
        <dbReference type="Proteomes" id="UP000326757"/>
    </source>
</evidence>
<proteinExistence type="predicted"/>
<feature type="domain" description="Ribophorin II C-terminal" evidence="9">
    <location>
        <begin position="179"/>
        <end position="278"/>
    </location>
</feature>
<evidence type="ECO:0000256" key="3">
    <source>
        <dbReference type="ARBA" id="ARBA00022729"/>
    </source>
</evidence>
<sequence>MRLLSSLIPSLVLIGAGIANAASSWSFDEAIVSVSGKGAAGGFKDKLSDHVPLAKPVSLGVADTLKIVLTATEDRAGKRPHQAFLLLRDQDTGLEATFPFSVKESGKGKVDFTQKDLPIQLLTSSKPLRATIVLASFGSAQAFGNHVFDLALSLDPSKPAPTYEKPLRYGKLPEIKHIFRPDPQSGPKVFSLAFALAVIATVPVLLGAWAYLGANLSHLSKATSAAPISHALFYGSIIAMEGIFFLYYSSWTLFQTLPAAGVVGLVAFLSGSKALSEFGGSLGLQIEYVIYEEGCTIPPKKWQDCQCAIRDFEPWAEYAYIYAA</sequence>
<dbReference type="AlphaFoldDB" id="A0A5N6KHM1"/>
<gene>
    <name evidence="10" type="ORF">EYC80_006082</name>
</gene>
<feature type="transmembrane region" description="Helical" evidence="7">
    <location>
        <begin position="224"/>
        <end position="247"/>
    </location>
</feature>
<feature type="chain" id="PRO_5044285789" description="Ribophorin II C-terminal domain-containing protein" evidence="8">
    <location>
        <begin position="22"/>
        <end position="324"/>
    </location>
</feature>
<feature type="signal peptide" evidence="8">
    <location>
        <begin position="1"/>
        <end position="21"/>
    </location>
</feature>
<evidence type="ECO:0000313" key="10">
    <source>
        <dbReference type="EMBL" id="KAB8302729.1"/>
    </source>
</evidence>
<dbReference type="OrthoDB" id="432292at2759"/>
<dbReference type="GO" id="GO:0006487">
    <property type="term" value="P:protein N-linked glycosylation"/>
    <property type="evidence" value="ECO:0007669"/>
    <property type="project" value="TreeGrafter"/>
</dbReference>
<dbReference type="PANTHER" id="PTHR12640:SF0">
    <property type="entry name" value="DOLICHYL-DIPHOSPHOOLIGOSACCHARIDE--PROTEIN GLYCOSYLTRANSFERASE SUBUNIT 2"/>
    <property type="match status" value="1"/>
</dbReference>
<keyword evidence="3 8" id="KW-0732">Signal</keyword>